<evidence type="ECO:0000313" key="1">
    <source>
        <dbReference type="EMBL" id="KAF1924263.1"/>
    </source>
</evidence>
<protein>
    <submittedName>
        <fullName evidence="1">Uncharacterized protein</fullName>
    </submittedName>
</protein>
<organism evidence="1 2">
    <name type="scientific">Didymella exigua CBS 183.55</name>
    <dbReference type="NCBI Taxonomy" id="1150837"/>
    <lineage>
        <taxon>Eukaryota</taxon>
        <taxon>Fungi</taxon>
        <taxon>Dikarya</taxon>
        <taxon>Ascomycota</taxon>
        <taxon>Pezizomycotina</taxon>
        <taxon>Dothideomycetes</taxon>
        <taxon>Pleosporomycetidae</taxon>
        <taxon>Pleosporales</taxon>
        <taxon>Pleosporineae</taxon>
        <taxon>Didymellaceae</taxon>
        <taxon>Didymella</taxon>
    </lineage>
</organism>
<dbReference type="GeneID" id="54345843"/>
<feature type="non-terminal residue" evidence="1">
    <location>
        <position position="1"/>
    </location>
</feature>
<dbReference type="RefSeq" id="XP_033444516.1">
    <property type="nucleotide sequence ID" value="XM_033588196.1"/>
</dbReference>
<dbReference type="Proteomes" id="UP000800082">
    <property type="component" value="Unassembled WGS sequence"/>
</dbReference>
<dbReference type="EMBL" id="ML978995">
    <property type="protein sequence ID" value="KAF1924263.1"/>
    <property type="molecule type" value="Genomic_DNA"/>
</dbReference>
<sequence>KCHDRSGTKNRQNTYSSGYSLVVTHLTTNPPVRCLNRAERTGSLVFNVLWPYV</sequence>
<dbReference type="OrthoDB" id="3763505at2759"/>
<proteinExistence type="predicted"/>
<name>A0A6A5R9R7_9PLEO</name>
<feature type="non-terminal residue" evidence="1">
    <location>
        <position position="53"/>
    </location>
</feature>
<reference evidence="1" key="1">
    <citation type="journal article" date="2020" name="Stud. Mycol.">
        <title>101 Dothideomycetes genomes: a test case for predicting lifestyles and emergence of pathogens.</title>
        <authorList>
            <person name="Haridas S."/>
            <person name="Albert R."/>
            <person name="Binder M."/>
            <person name="Bloem J."/>
            <person name="Labutti K."/>
            <person name="Salamov A."/>
            <person name="Andreopoulos B."/>
            <person name="Baker S."/>
            <person name="Barry K."/>
            <person name="Bills G."/>
            <person name="Bluhm B."/>
            <person name="Cannon C."/>
            <person name="Castanera R."/>
            <person name="Culley D."/>
            <person name="Daum C."/>
            <person name="Ezra D."/>
            <person name="Gonzalez J."/>
            <person name="Henrissat B."/>
            <person name="Kuo A."/>
            <person name="Liang C."/>
            <person name="Lipzen A."/>
            <person name="Lutzoni F."/>
            <person name="Magnuson J."/>
            <person name="Mondo S."/>
            <person name="Nolan M."/>
            <person name="Ohm R."/>
            <person name="Pangilinan J."/>
            <person name="Park H.-J."/>
            <person name="Ramirez L."/>
            <person name="Alfaro M."/>
            <person name="Sun H."/>
            <person name="Tritt A."/>
            <person name="Yoshinaga Y."/>
            <person name="Zwiers L.-H."/>
            <person name="Turgeon B."/>
            <person name="Goodwin S."/>
            <person name="Spatafora J."/>
            <person name="Crous P."/>
            <person name="Grigoriev I."/>
        </authorList>
    </citation>
    <scope>NUCLEOTIDE SEQUENCE</scope>
    <source>
        <strain evidence="1">CBS 183.55</strain>
    </source>
</reference>
<dbReference type="AlphaFoldDB" id="A0A6A5R9R7"/>
<keyword evidence="2" id="KW-1185">Reference proteome</keyword>
<accession>A0A6A5R9R7</accession>
<evidence type="ECO:0000313" key="2">
    <source>
        <dbReference type="Proteomes" id="UP000800082"/>
    </source>
</evidence>
<gene>
    <name evidence="1" type="ORF">M421DRAFT_20850</name>
</gene>